<evidence type="ECO:0000313" key="2">
    <source>
        <dbReference type="Proteomes" id="UP000538666"/>
    </source>
</evidence>
<reference evidence="1 2" key="1">
    <citation type="submission" date="2020-08" db="EMBL/GenBank/DDBJ databases">
        <title>Genomic Encyclopedia of Type Strains, Phase IV (KMG-IV): sequencing the most valuable type-strain genomes for metagenomic binning, comparative biology and taxonomic classification.</title>
        <authorList>
            <person name="Goeker M."/>
        </authorList>
    </citation>
    <scope>NUCLEOTIDE SEQUENCE [LARGE SCALE GENOMIC DNA]</scope>
    <source>
        <strain evidence="1 2">DSM 103733</strain>
    </source>
</reference>
<evidence type="ECO:0000313" key="1">
    <source>
        <dbReference type="EMBL" id="MBB6144314.1"/>
    </source>
</evidence>
<keyword evidence="2" id="KW-1185">Reference proteome</keyword>
<protein>
    <submittedName>
        <fullName evidence="1">Uncharacterized protein</fullName>
    </submittedName>
</protein>
<accession>A0A841K242</accession>
<dbReference type="Proteomes" id="UP000538666">
    <property type="component" value="Unassembled WGS sequence"/>
</dbReference>
<comment type="caution">
    <text evidence="1">The sequence shown here is derived from an EMBL/GenBank/DDBJ whole genome shotgun (WGS) entry which is preliminary data.</text>
</comment>
<sequence length="73" mass="8150">MGVTRIRQAMNAGKRWAEKQQKDGIEIDPSSAEQAAQEKYSHAGFQHLFITSALEVLLDIETQAPQQAQAEPR</sequence>
<organism evidence="1 2">
    <name type="scientific">Silvibacterium bohemicum</name>
    <dbReference type="NCBI Taxonomy" id="1577686"/>
    <lineage>
        <taxon>Bacteria</taxon>
        <taxon>Pseudomonadati</taxon>
        <taxon>Acidobacteriota</taxon>
        <taxon>Terriglobia</taxon>
        <taxon>Terriglobales</taxon>
        <taxon>Acidobacteriaceae</taxon>
        <taxon>Silvibacterium</taxon>
    </lineage>
</organism>
<name>A0A841K242_9BACT</name>
<dbReference type="OrthoDB" id="9988178at2"/>
<gene>
    <name evidence="1" type="ORF">HNQ77_002266</name>
</gene>
<dbReference type="EMBL" id="JACHEK010000004">
    <property type="protein sequence ID" value="MBB6144314.1"/>
    <property type="molecule type" value="Genomic_DNA"/>
</dbReference>
<dbReference type="RefSeq" id="WP_050059047.1">
    <property type="nucleotide sequence ID" value="NZ_JACHEK010000004.1"/>
</dbReference>
<proteinExistence type="predicted"/>
<dbReference type="AlphaFoldDB" id="A0A841K242"/>